<gene>
    <name evidence="2" type="ORF">BKA14_002437</name>
</gene>
<keyword evidence="1" id="KW-0732">Signal</keyword>
<dbReference type="RefSeq" id="WP_184951020.1">
    <property type="nucleotide sequence ID" value="NZ_BOMC01000079.1"/>
</dbReference>
<proteinExistence type="predicted"/>
<evidence type="ECO:0000313" key="3">
    <source>
        <dbReference type="Proteomes" id="UP000542742"/>
    </source>
</evidence>
<sequence>MAVFAGLIAASAVVWQASYAGFTGVTSNPGNTLAAGTVSIADNDANSAMFTASNVAPGVAGVACIGVQYTGSLTPSAIKLYFTGAEESNAGGAYAPWVSLNDTTSVMDNNTTLRIEVSNTDLVSDPLNSCTPTGYGAYSDVTAATGMNTLIDTNKTFATGLPSNWGTVTPNRWRVFRFTYLLDPAVTDAAQGDGVKFNVVWEARS</sequence>
<dbReference type="Proteomes" id="UP000542742">
    <property type="component" value="Unassembled WGS sequence"/>
</dbReference>
<feature type="signal peptide" evidence="1">
    <location>
        <begin position="1"/>
        <end position="20"/>
    </location>
</feature>
<organism evidence="2 3">
    <name type="scientific">Paractinoplanes abujensis</name>
    <dbReference type="NCBI Taxonomy" id="882441"/>
    <lineage>
        <taxon>Bacteria</taxon>
        <taxon>Bacillati</taxon>
        <taxon>Actinomycetota</taxon>
        <taxon>Actinomycetes</taxon>
        <taxon>Micromonosporales</taxon>
        <taxon>Micromonosporaceae</taxon>
        <taxon>Paractinoplanes</taxon>
    </lineage>
</organism>
<dbReference type="AlphaFoldDB" id="A0A7W7G153"/>
<evidence type="ECO:0000313" key="2">
    <source>
        <dbReference type="EMBL" id="MBB4692289.1"/>
    </source>
</evidence>
<name>A0A7W7G153_9ACTN</name>
<dbReference type="EMBL" id="JACHMF010000001">
    <property type="protein sequence ID" value="MBB4692289.1"/>
    <property type="molecule type" value="Genomic_DNA"/>
</dbReference>
<evidence type="ECO:0008006" key="4">
    <source>
        <dbReference type="Google" id="ProtNLM"/>
    </source>
</evidence>
<protein>
    <recommendedName>
        <fullName evidence="4">Ribosomally synthesized peptide with SipW-like signal peptide</fullName>
    </recommendedName>
</protein>
<comment type="caution">
    <text evidence="2">The sequence shown here is derived from an EMBL/GenBank/DDBJ whole genome shotgun (WGS) entry which is preliminary data.</text>
</comment>
<evidence type="ECO:0000256" key="1">
    <source>
        <dbReference type="SAM" id="SignalP"/>
    </source>
</evidence>
<accession>A0A7W7G153</accession>
<keyword evidence="3" id="KW-1185">Reference proteome</keyword>
<reference evidence="2 3" key="1">
    <citation type="submission" date="2020-08" db="EMBL/GenBank/DDBJ databases">
        <title>Sequencing the genomes of 1000 actinobacteria strains.</title>
        <authorList>
            <person name="Klenk H.-P."/>
        </authorList>
    </citation>
    <scope>NUCLEOTIDE SEQUENCE [LARGE SCALE GENOMIC DNA]</scope>
    <source>
        <strain evidence="2 3">DSM 45518</strain>
    </source>
</reference>
<feature type="chain" id="PRO_5030607377" description="Ribosomally synthesized peptide with SipW-like signal peptide" evidence="1">
    <location>
        <begin position="21"/>
        <end position="205"/>
    </location>
</feature>